<evidence type="ECO:0000313" key="2">
    <source>
        <dbReference type="EMBL" id="CAI9950376.1"/>
    </source>
</evidence>
<sequence>MWELIYRRLNLWLIWLNQMYVTVRLQIQGRCNIYKNYKGYIGFNLVTYIKPLQYLYELKYVNFYGNYIVDFSELRNHENYNYYHIGGQQEPTQSQLNQVNQLQYMDNAADYIDYIEQQSHWVLQRIVKLKSQRQQFNSILMLLNHHKISFSEQITSLFQYILVAQLQRLPVNYILFFNRQIFRQLYSGVGSKQHWLFTM</sequence>
<dbReference type="AlphaFoldDB" id="A0AA86Q4G9"/>
<evidence type="ECO:0000313" key="3">
    <source>
        <dbReference type="EMBL" id="CAL6032848.1"/>
    </source>
</evidence>
<accession>A0AA86Q4G9</accession>
<organism evidence="2">
    <name type="scientific">Hexamita inflata</name>
    <dbReference type="NCBI Taxonomy" id="28002"/>
    <lineage>
        <taxon>Eukaryota</taxon>
        <taxon>Metamonada</taxon>
        <taxon>Diplomonadida</taxon>
        <taxon>Hexamitidae</taxon>
        <taxon>Hexamitinae</taxon>
        <taxon>Hexamita</taxon>
    </lineage>
</organism>
<reference evidence="3 4" key="2">
    <citation type="submission" date="2024-07" db="EMBL/GenBank/DDBJ databases">
        <authorList>
            <person name="Akdeniz Z."/>
        </authorList>
    </citation>
    <scope>NUCLEOTIDE SEQUENCE [LARGE SCALE GENOMIC DNA]</scope>
</reference>
<gene>
    <name evidence="3" type="ORF">HINF_LOCUS34682</name>
    <name evidence="2" type="ORF">HINF_LOCUS38021</name>
</gene>
<dbReference type="EMBL" id="CATOUU010000812">
    <property type="protein sequence ID" value="CAI9950376.1"/>
    <property type="molecule type" value="Genomic_DNA"/>
</dbReference>
<comment type="caution">
    <text evidence="2">The sequence shown here is derived from an EMBL/GenBank/DDBJ whole genome shotgun (WGS) entry which is preliminary data.</text>
</comment>
<protein>
    <submittedName>
        <fullName evidence="3">Hypothetical_protein</fullName>
    </submittedName>
</protein>
<dbReference type="Proteomes" id="UP001642409">
    <property type="component" value="Unassembled WGS sequence"/>
</dbReference>
<evidence type="ECO:0000313" key="4">
    <source>
        <dbReference type="Proteomes" id="UP001642409"/>
    </source>
</evidence>
<keyword evidence="1" id="KW-0732">Signal</keyword>
<reference evidence="2" key="1">
    <citation type="submission" date="2023-06" db="EMBL/GenBank/DDBJ databases">
        <authorList>
            <person name="Kurt Z."/>
        </authorList>
    </citation>
    <scope>NUCLEOTIDE SEQUENCE</scope>
</reference>
<keyword evidence="4" id="KW-1185">Reference proteome</keyword>
<name>A0AA86Q4G9_9EUKA</name>
<evidence type="ECO:0000256" key="1">
    <source>
        <dbReference type="SAM" id="SignalP"/>
    </source>
</evidence>
<dbReference type="EMBL" id="CAXDID020000124">
    <property type="protein sequence ID" value="CAL6032848.1"/>
    <property type="molecule type" value="Genomic_DNA"/>
</dbReference>
<feature type="chain" id="PRO_5041688591" evidence="1">
    <location>
        <begin position="26"/>
        <end position="199"/>
    </location>
</feature>
<proteinExistence type="predicted"/>
<feature type="signal peptide" evidence="1">
    <location>
        <begin position="1"/>
        <end position="25"/>
    </location>
</feature>